<evidence type="ECO:0000259" key="1">
    <source>
        <dbReference type="Pfam" id="PF08450"/>
    </source>
</evidence>
<sequence>MTIASLRVPATVPLQVLGRVPDAMAVPGKVSPWAQVERGVDAPLCFLEGPVLDGAGGLYMVDVAWGRILHMAAQGDFSVVLEYDGEPNGLAWLDHDTLAVADFRRGLVLVDGVRSGTPRMRVLLDGADGRPFRGLNDLVVGSDGSIYVTDQGDTGLHDPSGRLYRVRPGGRLETVLDAVPSPNGLALDEEHGVIYLAVTRDNSIWRVPLGHRGPRKVGRFIQLSGGIGPDGIAQGPDGTLLVAHLGMGVVWVYDERGLPLVAFEARHGRATTNVCVDDGGRVYVTESDTSTILTADLTAALAAAGKDLR</sequence>
<evidence type="ECO:0000313" key="3">
    <source>
        <dbReference type="Proteomes" id="UP000248764"/>
    </source>
</evidence>
<dbReference type="PANTHER" id="PTHR47572:SF5">
    <property type="entry name" value="BLR2277 PROTEIN"/>
    <property type="match status" value="1"/>
</dbReference>
<reference evidence="2 3" key="1">
    <citation type="submission" date="2018-01" db="EMBL/GenBank/DDBJ databases">
        <title>Draft genome sequence of Jiangella sp. GTF31.</title>
        <authorList>
            <person name="Sahin N."/>
            <person name="Ay H."/>
            <person name="Saygin H."/>
        </authorList>
    </citation>
    <scope>NUCLEOTIDE SEQUENCE [LARGE SCALE GENOMIC DNA]</scope>
    <source>
        <strain evidence="2 3">GTF31</strain>
    </source>
</reference>
<dbReference type="InterPro" id="IPR051262">
    <property type="entry name" value="SMP-30/CGR1_Lactonase"/>
</dbReference>
<dbReference type="SUPFAM" id="SSF63829">
    <property type="entry name" value="Calcium-dependent phosphotriesterase"/>
    <property type="match status" value="1"/>
</dbReference>
<gene>
    <name evidence="2" type="ORF">C1I92_31735</name>
</gene>
<keyword evidence="3" id="KW-1185">Reference proteome</keyword>
<accession>A0A2W2C0N2</accession>
<evidence type="ECO:0000313" key="2">
    <source>
        <dbReference type="EMBL" id="PZF79326.1"/>
    </source>
</evidence>
<organism evidence="2 3">
    <name type="scientific">Jiangella anatolica</name>
    <dbReference type="NCBI Taxonomy" id="2670374"/>
    <lineage>
        <taxon>Bacteria</taxon>
        <taxon>Bacillati</taxon>
        <taxon>Actinomycetota</taxon>
        <taxon>Actinomycetes</taxon>
        <taxon>Jiangellales</taxon>
        <taxon>Jiangellaceae</taxon>
        <taxon>Jiangella</taxon>
    </lineage>
</organism>
<dbReference type="InterPro" id="IPR011042">
    <property type="entry name" value="6-blade_b-propeller_TolB-like"/>
</dbReference>
<dbReference type="Gene3D" id="2.120.10.30">
    <property type="entry name" value="TolB, C-terminal domain"/>
    <property type="match status" value="1"/>
</dbReference>
<dbReference type="RefSeq" id="WP_111258632.1">
    <property type="nucleotide sequence ID" value="NZ_POTW01000149.1"/>
</dbReference>
<comment type="caution">
    <text evidence="2">The sequence shown here is derived from an EMBL/GenBank/DDBJ whole genome shotgun (WGS) entry which is preliminary data.</text>
</comment>
<dbReference type="Proteomes" id="UP000248764">
    <property type="component" value="Unassembled WGS sequence"/>
</dbReference>
<dbReference type="PANTHER" id="PTHR47572">
    <property type="entry name" value="LIPOPROTEIN-RELATED"/>
    <property type="match status" value="1"/>
</dbReference>
<dbReference type="AlphaFoldDB" id="A0A2W2C0N2"/>
<name>A0A2W2C0N2_9ACTN</name>
<dbReference type="Pfam" id="PF08450">
    <property type="entry name" value="SGL"/>
    <property type="match status" value="1"/>
</dbReference>
<dbReference type="InterPro" id="IPR013658">
    <property type="entry name" value="SGL"/>
</dbReference>
<protein>
    <submittedName>
        <fullName evidence="2">Gluconolactonase</fullName>
    </submittedName>
</protein>
<feature type="domain" description="SMP-30/Gluconolactonase/LRE-like region" evidence="1">
    <location>
        <begin position="48"/>
        <end position="285"/>
    </location>
</feature>
<dbReference type="EMBL" id="POTW01000149">
    <property type="protein sequence ID" value="PZF79326.1"/>
    <property type="molecule type" value="Genomic_DNA"/>
</dbReference>
<proteinExistence type="predicted"/>